<dbReference type="EMBL" id="JAMLDX010000007">
    <property type="protein sequence ID" value="MCP3730990.1"/>
    <property type="molecule type" value="Genomic_DNA"/>
</dbReference>
<comment type="caution">
    <text evidence="2">The sequence shown here is derived from an EMBL/GenBank/DDBJ whole genome shotgun (WGS) entry which is preliminary data.</text>
</comment>
<evidence type="ECO:0000313" key="3">
    <source>
        <dbReference type="Proteomes" id="UP001139451"/>
    </source>
</evidence>
<dbReference type="Proteomes" id="UP001139451">
    <property type="component" value="Unassembled WGS sequence"/>
</dbReference>
<keyword evidence="3" id="KW-1185">Reference proteome</keyword>
<organism evidence="2 3">
    <name type="scientific">Sphingomonas tagetis</name>
    <dbReference type="NCBI Taxonomy" id="2949092"/>
    <lineage>
        <taxon>Bacteria</taxon>
        <taxon>Pseudomonadati</taxon>
        <taxon>Pseudomonadota</taxon>
        <taxon>Alphaproteobacteria</taxon>
        <taxon>Sphingomonadales</taxon>
        <taxon>Sphingomonadaceae</taxon>
        <taxon>Sphingomonas</taxon>
    </lineage>
</organism>
<feature type="signal peptide" evidence="1">
    <location>
        <begin position="1"/>
        <end position="20"/>
    </location>
</feature>
<protein>
    <submittedName>
        <fullName evidence="2">Uncharacterized protein</fullName>
    </submittedName>
</protein>
<dbReference type="RefSeq" id="WP_254293144.1">
    <property type="nucleotide sequence ID" value="NZ_JAMLDX010000007.1"/>
</dbReference>
<reference evidence="2" key="1">
    <citation type="submission" date="2022-05" db="EMBL/GenBank/DDBJ databases">
        <title>Sphingomonas sp. strain MG17 Genome sequencing and assembly.</title>
        <authorList>
            <person name="Kim I."/>
        </authorList>
    </citation>
    <scope>NUCLEOTIDE SEQUENCE</scope>
    <source>
        <strain evidence="2">MG17</strain>
    </source>
</reference>
<evidence type="ECO:0000313" key="2">
    <source>
        <dbReference type="EMBL" id="MCP3730990.1"/>
    </source>
</evidence>
<proteinExistence type="predicted"/>
<gene>
    <name evidence="2" type="ORF">M9978_11165</name>
</gene>
<accession>A0A9X2KLN4</accession>
<sequence>MRTVFFVLAAASCLATPAFAQEREAQIADKLNDPAVQDGITAAVSALAGIVLDTRVGSFAPYSDGRVRRGDTLRDVKRREDPGFERRLRRDTRRAVGTAGLVAGDMVSAAGAIAETTARLEAALAPLAGLGDLDSPRRDDRDDYDD</sequence>
<keyword evidence="1" id="KW-0732">Signal</keyword>
<name>A0A9X2KLN4_9SPHN</name>
<dbReference type="AlphaFoldDB" id="A0A9X2KLN4"/>
<evidence type="ECO:0000256" key="1">
    <source>
        <dbReference type="SAM" id="SignalP"/>
    </source>
</evidence>
<feature type="chain" id="PRO_5040723250" evidence="1">
    <location>
        <begin position="21"/>
        <end position="146"/>
    </location>
</feature>